<protein>
    <submittedName>
        <fullName evidence="1">Uncharacterized protein</fullName>
    </submittedName>
</protein>
<dbReference type="HOGENOM" id="CLU_010011_0_0_9"/>
<sequence length="961" mass="110331">MDYLDKSIKKIYLKVQYIEYVKSKERSINIDVTPKKCEKIVIRKDELDRAAKDMDEQDKKKGKSYNWEKRVRDLVFTIPQQNLTIKDSDELTVDGIKHMVGALSVGKSTFIKICSYLLAKKGKRVTLFINTITEVLQTVDYFNDIGIRAVPLLSPNQIKDHSNQYLTTLKSRHELFDKKPSFRYLSDSCLLVNSNMTIEGVMQDREKPCTSLMSGEKKVYCPFIYSCPRYNNVKDLNDAQIVITTINSAVQSYLPAPFCDKKITILEYLIRTCDLAFIDESDRVQANLDTLFSTTIHLYGSEDLFYEKIMERQMDYFKKGTLPDSPLLIDFIKDTISLENYITGIIEFFKNTDRPGKLFSKDIFGKVIKSSMMWEELFFEAIGVSTKDLKDLPSGDPLKQQVTKARESFRESYWEFQSEHIKGLMEYSSKSQMNYLARAITSNIVDEAKLRTDIQRFTKLPLKNFFKHKRSDIEKYDKLEKLKSNLDRPLSDVVHRAEEKVRFILQIYMLEYKLKCLLQSWTAVKNIDTDFIGQDNKLPGILKEEFAGIVPALPVDVNYGFRIKEDNNSFAIDYYYYEGVGRWILLNFDKLYRDLDGVGINCILLSGTSNLEYSPKYHVDIPVSCLLRKKDANRPRLEMSFPAHIAVKVSGTYRENRIDALQKAAYNISAKEINPNGTSFLDSIIETLEPGRKRILFTLGSYENCKEFSKALNSFGYSARSLVRPGSADANDKNVLERSNIEDVAKLNIKHLSIPLGIGRGYNIITESLEMIDESLAVQGKKTVAAMGAVFFIARPYYMPDDANTLLSWLNSVYVSEIKQFKGSRKNTFEGFIRQLIKRLNATQRSYENMFGYTSLDSWQRNRLLGDTLVDVYQLCCRLIRGDVNAKIIFLDGSFAPNTFSCGKKSDSPETSMLIGWRELLKKMIQSESSIADKEINKELYSILLDGLSELKLVEGDVINV</sequence>
<accession>B8I7F7</accession>
<dbReference type="Proteomes" id="UP000001349">
    <property type="component" value="Chromosome"/>
</dbReference>
<dbReference type="SUPFAM" id="SSF52540">
    <property type="entry name" value="P-loop containing nucleoside triphosphate hydrolases"/>
    <property type="match status" value="1"/>
</dbReference>
<dbReference type="InterPro" id="IPR027417">
    <property type="entry name" value="P-loop_NTPase"/>
</dbReference>
<name>B8I7F7_RUMCH</name>
<dbReference type="EMBL" id="CP001348">
    <property type="protein sequence ID" value="ACL77028.1"/>
    <property type="molecule type" value="Genomic_DNA"/>
</dbReference>
<proteinExistence type="predicted"/>
<keyword evidence="2" id="KW-1185">Reference proteome</keyword>
<dbReference type="KEGG" id="cce:Ccel_2717"/>
<dbReference type="AlphaFoldDB" id="B8I7F7"/>
<organism evidence="1 2">
    <name type="scientific">Ruminiclostridium cellulolyticum (strain ATCC 35319 / DSM 5812 / JCM 6584 / H10)</name>
    <name type="common">Clostridium cellulolyticum</name>
    <dbReference type="NCBI Taxonomy" id="394503"/>
    <lineage>
        <taxon>Bacteria</taxon>
        <taxon>Bacillati</taxon>
        <taxon>Bacillota</taxon>
        <taxon>Clostridia</taxon>
        <taxon>Eubacteriales</taxon>
        <taxon>Oscillospiraceae</taxon>
        <taxon>Ruminiclostridium</taxon>
    </lineage>
</organism>
<dbReference type="STRING" id="394503.Ccel_2717"/>
<evidence type="ECO:0000313" key="2">
    <source>
        <dbReference type="Proteomes" id="UP000001349"/>
    </source>
</evidence>
<evidence type="ECO:0000313" key="1">
    <source>
        <dbReference type="EMBL" id="ACL77028.1"/>
    </source>
</evidence>
<gene>
    <name evidence="1" type="ordered locus">Ccel_2717</name>
</gene>
<dbReference type="RefSeq" id="WP_015926100.1">
    <property type="nucleotide sequence ID" value="NC_011898.1"/>
</dbReference>
<reference evidence="1 2" key="1">
    <citation type="submission" date="2009-01" db="EMBL/GenBank/DDBJ databases">
        <title>Complete sequence of Clostridium cellulolyticum H10.</title>
        <authorList>
            <consortium name="US DOE Joint Genome Institute"/>
            <person name="Lucas S."/>
            <person name="Copeland A."/>
            <person name="Lapidus A."/>
            <person name="Glavina del Rio T."/>
            <person name="Dalin E."/>
            <person name="Tice H."/>
            <person name="Bruce D."/>
            <person name="Goodwin L."/>
            <person name="Pitluck S."/>
            <person name="Chertkov O."/>
            <person name="Saunders E."/>
            <person name="Brettin T."/>
            <person name="Detter J.C."/>
            <person name="Han C."/>
            <person name="Larimer F."/>
            <person name="Land M."/>
            <person name="Hauser L."/>
            <person name="Kyrpides N."/>
            <person name="Ivanova N."/>
            <person name="Zhou J."/>
            <person name="Richardson P."/>
        </authorList>
    </citation>
    <scope>NUCLEOTIDE SEQUENCE [LARGE SCALE GENOMIC DNA]</scope>
    <source>
        <strain evidence="2">ATCC 35319 / DSM 5812 / JCM 6584 / H10</strain>
    </source>
</reference>
<dbReference type="eggNOG" id="COG1199">
    <property type="taxonomic scope" value="Bacteria"/>
</dbReference>